<evidence type="ECO:0000256" key="1">
    <source>
        <dbReference type="ARBA" id="ARBA00009065"/>
    </source>
</evidence>
<dbReference type="Pfam" id="PF02984">
    <property type="entry name" value="Cyclin_C"/>
    <property type="match status" value="1"/>
</dbReference>
<evidence type="ECO:0000256" key="5">
    <source>
        <dbReference type="RuleBase" id="RU000383"/>
    </source>
</evidence>
<dbReference type="CDD" id="cd20543">
    <property type="entry name" value="CYCLIN_AtCycD-like_rpt1"/>
    <property type="match status" value="1"/>
</dbReference>
<dbReference type="Proteomes" id="UP001289374">
    <property type="component" value="Unassembled WGS sequence"/>
</dbReference>
<reference evidence="9" key="1">
    <citation type="submission" date="2020-06" db="EMBL/GenBank/DDBJ databases">
        <authorList>
            <person name="Li T."/>
            <person name="Hu X."/>
            <person name="Zhang T."/>
            <person name="Song X."/>
            <person name="Zhang H."/>
            <person name="Dai N."/>
            <person name="Sheng W."/>
            <person name="Hou X."/>
            <person name="Wei L."/>
        </authorList>
    </citation>
    <scope>NUCLEOTIDE SEQUENCE</scope>
    <source>
        <strain evidence="9">K16</strain>
        <tissue evidence="9">Leaf</tissue>
    </source>
</reference>
<comment type="similarity">
    <text evidence="1">Belongs to the cyclin family. Cyclin D subfamily.</text>
</comment>
<dbReference type="InterPro" id="IPR004367">
    <property type="entry name" value="Cyclin_C-dom"/>
</dbReference>
<dbReference type="Gene3D" id="1.10.472.10">
    <property type="entry name" value="Cyclin-like"/>
    <property type="match status" value="2"/>
</dbReference>
<dbReference type="InterPro" id="IPR013763">
    <property type="entry name" value="Cyclin-like_dom"/>
</dbReference>
<keyword evidence="4" id="KW-0131">Cell cycle</keyword>
<evidence type="ECO:0000313" key="9">
    <source>
        <dbReference type="EMBL" id="KAK4401753.1"/>
    </source>
</evidence>
<dbReference type="PANTHER" id="PTHR10177">
    <property type="entry name" value="CYCLINS"/>
    <property type="match status" value="1"/>
</dbReference>
<evidence type="ECO:0000256" key="4">
    <source>
        <dbReference type="ARBA" id="ARBA00023306"/>
    </source>
</evidence>
<feature type="domain" description="Cyclin-like" evidence="7">
    <location>
        <begin position="78"/>
        <end position="165"/>
    </location>
</feature>
<evidence type="ECO:0000313" key="10">
    <source>
        <dbReference type="Proteomes" id="UP001289374"/>
    </source>
</evidence>
<organism evidence="9 10">
    <name type="scientific">Sesamum angolense</name>
    <dbReference type="NCBI Taxonomy" id="2727404"/>
    <lineage>
        <taxon>Eukaryota</taxon>
        <taxon>Viridiplantae</taxon>
        <taxon>Streptophyta</taxon>
        <taxon>Embryophyta</taxon>
        <taxon>Tracheophyta</taxon>
        <taxon>Spermatophyta</taxon>
        <taxon>Magnoliopsida</taxon>
        <taxon>eudicotyledons</taxon>
        <taxon>Gunneridae</taxon>
        <taxon>Pentapetalae</taxon>
        <taxon>asterids</taxon>
        <taxon>lamiids</taxon>
        <taxon>Lamiales</taxon>
        <taxon>Pedaliaceae</taxon>
        <taxon>Sesamum</taxon>
    </lineage>
</organism>
<feature type="domain" description="Cyclin C-terminal" evidence="8">
    <location>
        <begin position="174"/>
        <end position="299"/>
    </location>
</feature>
<evidence type="ECO:0000256" key="6">
    <source>
        <dbReference type="SAM" id="MobiDB-lite"/>
    </source>
</evidence>
<dbReference type="SMART" id="SM01332">
    <property type="entry name" value="Cyclin_C"/>
    <property type="match status" value="1"/>
</dbReference>
<dbReference type="SUPFAM" id="SSF47954">
    <property type="entry name" value="Cyclin-like"/>
    <property type="match status" value="1"/>
</dbReference>
<gene>
    <name evidence="9" type="ORF">Sango_0916000</name>
</gene>
<protein>
    <submittedName>
        <fullName evidence="9">Cyclin-D1-1</fullName>
    </submittedName>
</protein>
<keyword evidence="2" id="KW-0132">Cell division</keyword>
<dbReference type="GO" id="GO:0051301">
    <property type="term" value="P:cell division"/>
    <property type="evidence" value="ECO:0007669"/>
    <property type="project" value="UniProtKB-KW"/>
</dbReference>
<dbReference type="Pfam" id="PF00134">
    <property type="entry name" value="Cyclin_N"/>
    <property type="match status" value="1"/>
</dbReference>
<keyword evidence="10" id="KW-1185">Reference proteome</keyword>
<dbReference type="FunFam" id="1.10.472.10:FF:000060">
    <property type="entry name" value="D6-type cyclin"/>
    <property type="match status" value="1"/>
</dbReference>
<dbReference type="AlphaFoldDB" id="A0AAE1WY30"/>
<comment type="caution">
    <text evidence="9">The sequence shown here is derived from an EMBL/GenBank/DDBJ whole genome shotgun (WGS) entry which is preliminary data.</text>
</comment>
<dbReference type="InterPro" id="IPR039361">
    <property type="entry name" value="Cyclin"/>
</dbReference>
<sequence length="340" mass="37400">MSDNSDTNLFCNEELADDVVRSDADTYPGYCSAPLPSDESSFIARLLESEPHHMPHPDYLRFCQNRSSHFTARQDSINSILKVHSHFQFKPVTAFLSINYLDRFLSSHILPETGWPFQLLSLTCLSLAAKMEELYVPLLLDLQMLETTYVFEPKTIQRMELLVMATLKWRLRSVTPFDYLHYFISMLPSSATKSDSSASTLHSIASNIILNTTRVIDFLGFPASVIAAAAVISAAGQGVNLPTPFDARVDREMVRSCHQLMEEYLLDTCPSDGLKVISIEPLAPPSPIGVLDAAACASCDTHSENPASVPGPGTGAGAGEAEPEPKRQRLSTPDVQEPQP</sequence>
<name>A0AAE1WY30_9LAMI</name>
<evidence type="ECO:0000256" key="2">
    <source>
        <dbReference type="ARBA" id="ARBA00022618"/>
    </source>
</evidence>
<dbReference type="InterPro" id="IPR036915">
    <property type="entry name" value="Cyclin-like_sf"/>
</dbReference>
<reference evidence="9" key="2">
    <citation type="journal article" date="2024" name="Plant">
        <title>Genomic evolution and insights into agronomic trait innovations of Sesamum species.</title>
        <authorList>
            <person name="Miao H."/>
            <person name="Wang L."/>
            <person name="Qu L."/>
            <person name="Liu H."/>
            <person name="Sun Y."/>
            <person name="Le M."/>
            <person name="Wang Q."/>
            <person name="Wei S."/>
            <person name="Zheng Y."/>
            <person name="Lin W."/>
            <person name="Duan Y."/>
            <person name="Cao H."/>
            <person name="Xiong S."/>
            <person name="Wang X."/>
            <person name="Wei L."/>
            <person name="Li C."/>
            <person name="Ma Q."/>
            <person name="Ju M."/>
            <person name="Zhao R."/>
            <person name="Li G."/>
            <person name="Mu C."/>
            <person name="Tian Q."/>
            <person name="Mei H."/>
            <person name="Zhang T."/>
            <person name="Gao T."/>
            <person name="Zhang H."/>
        </authorList>
    </citation>
    <scope>NUCLEOTIDE SEQUENCE</scope>
    <source>
        <strain evidence="9">K16</strain>
    </source>
</reference>
<evidence type="ECO:0000259" key="8">
    <source>
        <dbReference type="SMART" id="SM01332"/>
    </source>
</evidence>
<evidence type="ECO:0000256" key="3">
    <source>
        <dbReference type="ARBA" id="ARBA00023127"/>
    </source>
</evidence>
<keyword evidence="3 5" id="KW-0195">Cyclin</keyword>
<accession>A0AAE1WY30</accession>
<dbReference type="InterPro" id="IPR048258">
    <property type="entry name" value="Cyclins_cyclin-box"/>
</dbReference>
<dbReference type="SMART" id="SM00385">
    <property type="entry name" value="CYCLIN"/>
    <property type="match status" value="1"/>
</dbReference>
<dbReference type="InterPro" id="IPR006671">
    <property type="entry name" value="Cyclin_N"/>
</dbReference>
<evidence type="ECO:0000259" key="7">
    <source>
        <dbReference type="SMART" id="SM00385"/>
    </source>
</evidence>
<dbReference type="PROSITE" id="PS00292">
    <property type="entry name" value="CYCLINS"/>
    <property type="match status" value="1"/>
</dbReference>
<dbReference type="EMBL" id="JACGWL010000005">
    <property type="protein sequence ID" value="KAK4401753.1"/>
    <property type="molecule type" value="Genomic_DNA"/>
</dbReference>
<feature type="region of interest" description="Disordered" evidence="6">
    <location>
        <begin position="300"/>
        <end position="340"/>
    </location>
</feature>
<proteinExistence type="inferred from homology"/>